<organism evidence="2 3">
    <name type="scientific">Muiribacterium halophilum</name>
    <dbReference type="NCBI Taxonomy" id="2053465"/>
    <lineage>
        <taxon>Bacteria</taxon>
        <taxon>Candidatus Muiribacteriota</taxon>
        <taxon>Candidatus Muiribacteriia</taxon>
        <taxon>Candidatus Muiribacteriales</taxon>
        <taxon>Candidatus Muiribacteriaceae</taxon>
        <taxon>Candidatus Muiribacterium</taxon>
    </lineage>
</organism>
<reference evidence="2 3" key="1">
    <citation type="submission" date="2017-11" db="EMBL/GenBank/DDBJ databases">
        <title>Genome-resolved metagenomics identifies genetic mobility, metabolic interactions, and unexpected diversity in perchlorate-reducing communities.</title>
        <authorList>
            <person name="Barnum T.P."/>
            <person name="Figueroa I.A."/>
            <person name="Carlstrom C.I."/>
            <person name="Lucas L.N."/>
            <person name="Engelbrektson A.L."/>
            <person name="Coates J.D."/>
        </authorList>
    </citation>
    <scope>NUCLEOTIDE SEQUENCE [LARGE SCALE GENOMIC DNA]</scope>
    <source>
        <strain evidence="2">BM706</strain>
    </source>
</reference>
<sequence>MKESLYLRKKITELTERISFLKRKIVILEQENLSLRKRISSNRTWFQKIKDILTGKVVFEIEMPWSKKQASKISEEYEQPEKIRKIG</sequence>
<evidence type="ECO:0000256" key="1">
    <source>
        <dbReference type="SAM" id="Coils"/>
    </source>
</evidence>
<evidence type="ECO:0000313" key="3">
    <source>
        <dbReference type="Proteomes" id="UP000234857"/>
    </source>
</evidence>
<protein>
    <submittedName>
        <fullName evidence="2">Uncharacterized protein</fullName>
    </submittedName>
</protein>
<name>A0A2N5ZAQ3_MUIH1</name>
<feature type="coiled-coil region" evidence="1">
    <location>
        <begin position="11"/>
        <end position="38"/>
    </location>
</feature>
<comment type="caution">
    <text evidence="2">The sequence shown here is derived from an EMBL/GenBank/DDBJ whole genome shotgun (WGS) entry which is preliminary data.</text>
</comment>
<dbReference type="AlphaFoldDB" id="A0A2N5ZAQ3"/>
<keyword evidence="1" id="KW-0175">Coiled coil</keyword>
<dbReference type="Proteomes" id="UP000234857">
    <property type="component" value="Unassembled WGS sequence"/>
</dbReference>
<evidence type="ECO:0000313" key="2">
    <source>
        <dbReference type="EMBL" id="PLX15747.1"/>
    </source>
</evidence>
<proteinExistence type="predicted"/>
<accession>A0A2N5ZAQ3</accession>
<gene>
    <name evidence="2" type="ORF">C0601_12285</name>
</gene>
<dbReference type="EMBL" id="PKTG01000130">
    <property type="protein sequence ID" value="PLX15747.1"/>
    <property type="molecule type" value="Genomic_DNA"/>
</dbReference>